<dbReference type="AlphaFoldDB" id="A0A183E033"/>
<dbReference type="PANTHER" id="PTHR45703">
    <property type="entry name" value="DYNEIN HEAVY CHAIN"/>
    <property type="match status" value="1"/>
</dbReference>
<dbReference type="GO" id="GO:0030286">
    <property type="term" value="C:dynein complex"/>
    <property type="evidence" value="ECO:0007669"/>
    <property type="project" value="InterPro"/>
</dbReference>
<feature type="domain" description="Dynein heavy chain AAA lid" evidence="1">
    <location>
        <begin position="18"/>
        <end position="65"/>
    </location>
</feature>
<dbReference type="Gene3D" id="1.10.8.720">
    <property type="entry name" value="Region D6 of dynein motor"/>
    <property type="match status" value="1"/>
</dbReference>
<organism evidence="2">
    <name type="scientific">Gongylonema pulchrum</name>
    <dbReference type="NCBI Taxonomy" id="637853"/>
    <lineage>
        <taxon>Eukaryota</taxon>
        <taxon>Metazoa</taxon>
        <taxon>Ecdysozoa</taxon>
        <taxon>Nematoda</taxon>
        <taxon>Chromadorea</taxon>
        <taxon>Rhabditida</taxon>
        <taxon>Spirurina</taxon>
        <taxon>Spiruromorpha</taxon>
        <taxon>Spiruroidea</taxon>
        <taxon>Gongylonematidae</taxon>
        <taxon>Gongylonema</taxon>
    </lineage>
</organism>
<dbReference type="WBParaSite" id="GPUH_0001434301-mRNA-1">
    <property type="protein sequence ID" value="GPUH_0001434301-mRNA-1"/>
    <property type="gene ID" value="GPUH_0001434301"/>
</dbReference>
<evidence type="ECO:0000313" key="2">
    <source>
        <dbReference type="WBParaSite" id="GPUH_0001434301-mRNA-1"/>
    </source>
</evidence>
<dbReference type="InterPro" id="IPR042219">
    <property type="entry name" value="AAA_lid_11_sf"/>
</dbReference>
<name>A0A183E033_9BILA</name>
<dbReference type="GO" id="GO:0045505">
    <property type="term" value="F:dynein intermediate chain binding"/>
    <property type="evidence" value="ECO:0007669"/>
    <property type="project" value="InterPro"/>
</dbReference>
<accession>A0A183E033</accession>
<dbReference type="Pfam" id="PF18198">
    <property type="entry name" value="AAA_lid_11"/>
    <property type="match status" value="1"/>
</dbReference>
<dbReference type="GO" id="GO:0051959">
    <property type="term" value="F:dynein light intermediate chain binding"/>
    <property type="evidence" value="ECO:0007669"/>
    <property type="project" value="InterPro"/>
</dbReference>
<dbReference type="Gene3D" id="1.20.1270.280">
    <property type="match status" value="1"/>
</dbReference>
<dbReference type="InterPro" id="IPR041658">
    <property type="entry name" value="AAA_lid_11"/>
</dbReference>
<proteinExistence type="predicted"/>
<dbReference type="PANTHER" id="PTHR45703:SF36">
    <property type="entry name" value="DYNEIN HEAVY CHAIN, CYTOPLASMIC"/>
    <property type="match status" value="1"/>
</dbReference>
<sequence>LSSMAPQRITKPPAERPRLYFLVCWLHALVQERTRYTPLGWANSYEFSDADLRVACDTLDAAVDAVAMGRANKLLDCFLDRLFTAKSFDSDQVLINNVDGKGTDLCIPDGNSREHLIHWVENIQYLQLPSWLGLSNNAEKVLLTKLLDCFLDRLFTAKSFDSDQVLINNVDGKGTDLCIPDGNSREHLIHWVENIQYLQLPNWLGLSNNAEKVLLTVRGESMLANLLKVSDEELAFTGDDQKTQAPPWMSNIPKLKRSVENIKDPLFRFFEREVNHGIHLLADVRSDLMEVRYPFKTS</sequence>
<dbReference type="InterPro" id="IPR026983">
    <property type="entry name" value="DHC"/>
</dbReference>
<dbReference type="GO" id="GO:0007018">
    <property type="term" value="P:microtubule-based movement"/>
    <property type="evidence" value="ECO:0007669"/>
    <property type="project" value="InterPro"/>
</dbReference>
<protein>
    <submittedName>
        <fullName evidence="2">AAA_lid_11 domain-containing protein</fullName>
    </submittedName>
</protein>
<reference evidence="2" key="1">
    <citation type="submission" date="2016-06" db="UniProtKB">
        <authorList>
            <consortium name="WormBaseParasite"/>
        </authorList>
    </citation>
    <scope>IDENTIFICATION</scope>
</reference>
<evidence type="ECO:0000259" key="1">
    <source>
        <dbReference type="Pfam" id="PF18198"/>
    </source>
</evidence>